<sequence length="921" mass="102811">MNRIIGVSMVMALLAGLPMPIITESVQAQTTQSRKAEADRLIQQAYKLYQSSRYREAIPVLEISLEIYREIKDRKGEATSLLGLGLQYEKLGEYQKAIDYYQQSLAIQKQIGDHIGEARSLNNLGEVDRSLGQYQKAIEFFQQSLVIKKQVGDRNGEATSLNNLGAAYDSLGQYQKAIDYYQQSLAIQKQVGDHIGEARSLNNLGAAYDNLGQHQKAIDYYQQSLAIQKQIGDRNGEARSLNNLGSAYDSLGQYQKAIDYYQQSLAIQQQIGDRNGESTSLNNLGLIYDSLGQYQKAIDHYQQSLAITKQVGDRNGEASSLSNLGTAYRRLGQYQRAIDYYRQSLAITKQIGALNGEASSLNNLGLAYNYLGQYQKAIDFYQQSLVITKQIGALNGEARSLNNLGLAYNNLGQYQNAIAYYQQSLEIEQQIGDLNGEALSLNNLGFAFNKLNQPEVSILFYKQAVNTFESIRKDIKRLKKEEQQSFITSIAFSYRDLADILIQQDRVMEALQILDLLKVQELEDYLKNIKGSDRSAQGVRLLAPEKALSDKLLAISSDNIKDINSQLANQIQQIPKSEINKVPDYLNQIPQGNVLIYPLILSNRLEIILFAPNTLPIHRTVNIKQTELEALITEFRSGLQDQYSEDFKEPAKKLYSLLIKPIESELTNAKATTILYAPDRQLRYVPLAALYDGKQWLTEKYRISNLIAYSLGDFSPKSKIEPSILAGAFGGKAGERKFGQDPLPATITEVRMISQTIQNSNTLEENEFSRQATEAGLKKHNILHLATHAEFNTGSPDNSRIFFGNGDILKLREISDLSLQNIDLIVLSACQTGASGLGDGVEILGFGYQVQKAGAKQAIASLWSVNDEGTQALMAAFYRELQKGEVTPIEALHRAQVTLIKSDKFNHPSYWSAFFAIGNGL</sequence>
<dbReference type="InterPro" id="IPR011990">
    <property type="entry name" value="TPR-like_helical_dom_sf"/>
</dbReference>
<feature type="repeat" description="TPR" evidence="1">
    <location>
        <begin position="78"/>
        <end position="111"/>
    </location>
</feature>
<feature type="repeat" description="TPR" evidence="1">
    <location>
        <begin position="198"/>
        <end position="231"/>
    </location>
</feature>
<dbReference type="InterPro" id="IPR019734">
    <property type="entry name" value="TPR_rpt"/>
</dbReference>
<dbReference type="Pfam" id="PF00515">
    <property type="entry name" value="TPR_1"/>
    <property type="match status" value="2"/>
</dbReference>
<dbReference type="PROSITE" id="PS50005">
    <property type="entry name" value="TPR"/>
    <property type="match status" value="9"/>
</dbReference>
<dbReference type="PANTHER" id="PTHR10098">
    <property type="entry name" value="RAPSYN-RELATED"/>
    <property type="match status" value="1"/>
</dbReference>
<feature type="domain" description="CHAT" evidence="2">
    <location>
        <begin position="649"/>
        <end position="919"/>
    </location>
</feature>
<gene>
    <name evidence="3" type="ORF">HC246_04745</name>
</gene>
<evidence type="ECO:0000259" key="2">
    <source>
        <dbReference type="Pfam" id="PF12770"/>
    </source>
</evidence>
<feature type="repeat" description="TPR" evidence="1">
    <location>
        <begin position="278"/>
        <end position="311"/>
    </location>
</feature>
<feature type="repeat" description="TPR" evidence="1">
    <location>
        <begin position="238"/>
        <end position="271"/>
    </location>
</feature>
<keyword evidence="1" id="KW-0802">TPR repeat</keyword>
<dbReference type="PROSITE" id="PS50293">
    <property type="entry name" value="TPR_REGION"/>
    <property type="match status" value="8"/>
</dbReference>
<reference evidence="3 4" key="1">
    <citation type="submission" date="2020-03" db="EMBL/GenBank/DDBJ databases">
        <title>Draft Genome Sequence of 2-Methylisoborneol Producing Pseudanabaena yagii Strain GIHE-NHR1 Isolated from North Han River in South Korea.</title>
        <authorList>
            <person name="Jeong J."/>
        </authorList>
    </citation>
    <scope>NUCLEOTIDE SEQUENCE [LARGE SCALE GENOMIC DNA]</scope>
    <source>
        <strain evidence="3 4">GIHE-NHR1</strain>
    </source>
</reference>
<evidence type="ECO:0000313" key="3">
    <source>
        <dbReference type="EMBL" id="NMF57346.1"/>
    </source>
</evidence>
<dbReference type="EMBL" id="JAAVJL010000001">
    <property type="protein sequence ID" value="NMF57346.1"/>
    <property type="molecule type" value="Genomic_DNA"/>
</dbReference>
<dbReference type="InterPro" id="IPR024983">
    <property type="entry name" value="CHAT_dom"/>
</dbReference>
<proteinExistence type="predicted"/>
<dbReference type="Pfam" id="PF12770">
    <property type="entry name" value="CHAT"/>
    <property type="match status" value="1"/>
</dbReference>
<feature type="repeat" description="TPR" evidence="1">
    <location>
        <begin position="398"/>
        <end position="431"/>
    </location>
</feature>
<comment type="caution">
    <text evidence="3">The sequence shown here is derived from an EMBL/GenBank/DDBJ whole genome shotgun (WGS) entry which is preliminary data.</text>
</comment>
<name>A0ABX1LPT6_9CYAN</name>
<dbReference type="SUPFAM" id="SSF48452">
    <property type="entry name" value="TPR-like"/>
    <property type="match status" value="3"/>
</dbReference>
<feature type="repeat" description="TPR" evidence="1">
    <location>
        <begin position="118"/>
        <end position="151"/>
    </location>
</feature>
<feature type="repeat" description="TPR" evidence="1">
    <location>
        <begin position="318"/>
        <end position="351"/>
    </location>
</feature>
<keyword evidence="4" id="KW-1185">Reference proteome</keyword>
<dbReference type="Gene3D" id="1.25.40.10">
    <property type="entry name" value="Tetratricopeptide repeat domain"/>
    <property type="match status" value="3"/>
</dbReference>
<evidence type="ECO:0000313" key="4">
    <source>
        <dbReference type="Proteomes" id="UP000738376"/>
    </source>
</evidence>
<dbReference type="Proteomes" id="UP000738376">
    <property type="component" value="Unassembled WGS sequence"/>
</dbReference>
<feature type="repeat" description="TPR" evidence="1">
    <location>
        <begin position="158"/>
        <end position="191"/>
    </location>
</feature>
<organism evidence="3 4">
    <name type="scientific">Pseudanabaena yagii GIHE-NHR1</name>
    <dbReference type="NCBI Taxonomy" id="2722753"/>
    <lineage>
        <taxon>Bacteria</taxon>
        <taxon>Bacillati</taxon>
        <taxon>Cyanobacteriota</taxon>
        <taxon>Cyanophyceae</taxon>
        <taxon>Pseudanabaenales</taxon>
        <taxon>Pseudanabaenaceae</taxon>
        <taxon>Pseudanabaena</taxon>
        <taxon>Pseudanabaena yagii</taxon>
    </lineage>
</organism>
<accession>A0ABX1LPT6</accession>
<evidence type="ECO:0000256" key="1">
    <source>
        <dbReference type="PROSITE-ProRule" id="PRU00339"/>
    </source>
</evidence>
<dbReference type="Pfam" id="PF13424">
    <property type="entry name" value="TPR_12"/>
    <property type="match status" value="4"/>
</dbReference>
<dbReference type="SMART" id="SM00028">
    <property type="entry name" value="TPR"/>
    <property type="match status" value="11"/>
</dbReference>
<dbReference type="RefSeq" id="WP_169362394.1">
    <property type="nucleotide sequence ID" value="NZ_JAAVJL010000001.1"/>
</dbReference>
<protein>
    <submittedName>
        <fullName evidence="3">Tetratricopeptide repeat protein</fullName>
    </submittedName>
</protein>
<feature type="repeat" description="TPR" evidence="1">
    <location>
        <begin position="358"/>
        <end position="391"/>
    </location>
</feature>